<reference evidence="1 2" key="1">
    <citation type="submission" date="2021-06" db="EMBL/GenBank/DDBJ databases">
        <authorList>
            <person name="Palmer J.M."/>
        </authorList>
    </citation>
    <scope>NUCLEOTIDE SEQUENCE [LARGE SCALE GENOMIC DNA]</scope>
    <source>
        <strain evidence="2">if_2019</strain>
        <tissue evidence="1">Muscle</tissue>
    </source>
</reference>
<evidence type="ECO:0000313" key="2">
    <source>
        <dbReference type="Proteomes" id="UP001482620"/>
    </source>
</evidence>
<dbReference type="Proteomes" id="UP001482620">
    <property type="component" value="Unassembled WGS sequence"/>
</dbReference>
<dbReference type="EMBL" id="JAHRIQ010025273">
    <property type="protein sequence ID" value="MEQ2229587.1"/>
    <property type="molecule type" value="Genomic_DNA"/>
</dbReference>
<keyword evidence="2" id="KW-1185">Reference proteome</keyword>
<proteinExistence type="predicted"/>
<name>A0ABV0TBH4_9TELE</name>
<comment type="caution">
    <text evidence="1">The sequence shown here is derived from an EMBL/GenBank/DDBJ whole genome shotgun (WGS) entry which is preliminary data.</text>
</comment>
<gene>
    <name evidence="1" type="ORF">ILYODFUR_020413</name>
</gene>
<accession>A0ABV0TBH4</accession>
<evidence type="ECO:0000313" key="1">
    <source>
        <dbReference type="EMBL" id="MEQ2229587.1"/>
    </source>
</evidence>
<organism evidence="1 2">
    <name type="scientific">Ilyodon furcidens</name>
    <name type="common">goldbreast splitfin</name>
    <dbReference type="NCBI Taxonomy" id="33524"/>
    <lineage>
        <taxon>Eukaryota</taxon>
        <taxon>Metazoa</taxon>
        <taxon>Chordata</taxon>
        <taxon>Craniata</taxon>
        <taxon>Vertebrata</taxon>
        <taxon>Euteleostomi</taxon>
        <taxon>Actinopterygii</taxon>
        <taxon>Neopterygii</taxon>
        <taxon>Teleostei</taxon>
        <taxon>Neoteleostei</taxon>
        <taxon>Acanthomorphata</taxon>
        <taxon>Ovalentaria</taxon>
        <taxon>Atherinomorphae</taxon>
        <taxon>Cyprinodontiformes</taxon>
        <taxon>Goodeidae</taxon>
        <taxon>Ilyodon</taxon>
    </lineage>
</organism>
<protein>
    <submittedName>
        <fullName evidence="1">Uncharacterized protein</fullName>
    </submittedName>
</protein>
<sequence>MLVYHVKSKYKVLKFKKENVKKSRGKNNLARSTFPHLIFQRTPQTSPNMQWKSFRKCYLLSSIEAENLNLILKQPLSQTPPSLTCNKLSFLLFDSSSFWSQFSVRLCWLVKPTIMMPK</sequence>